<sequence>MIGNKIPKRLEELELVLKYDTECTPILKVHERFAINQERAKLFANDFSYSQSEIVETKIKMALSEIRKNDWHPLNT</sequence>
<keyword evidence="2" id="KW-1185">Reference proteome</keyword>
<protein>
    <submittedName>
        <fullName evidence="1">Uncharacterized protein</fullName>
    </submittedName>
</protein>
<dbReference type="AlphaFoldDB" id="A0A9X3CAD9"/>
<organism evidence="1 2">
    <name type="scientific">Flavobacterium frigoritolerans</name>
    <dbReference type="NCBI Taxonomy" id="2987686"/>
    <lineage>
        <taxon>Bacteria</taxon>
        <taxon>Pseudomonadati</taxon>
        <taxon>Bacteroidota</taxon>
        <taxon>Flavobacteriia</taxon>
        <taxon>Flavobacteriales</taxon>
        <taxon>Flavobacteriaceae</taxon>
        <taxon>Flavobacterium</taxon>
    </lineage>
</organism>
<name>A0A9X3CAD9_9FLAO</name>
<evidence type="ECO:0000313" key="1">
    <source>
        <dbReference type="EMBL" id="MCV9934518.1"/>
    </source>
</evidence>
<gene>
    <name evidence="1" type="ORF">OIU80_19735</name>
</gene>
<proteinExistence type="predicted"/>
<dbReference type="Proteomes" id="UP001151133">
    <property type="component" value="Unassembled WGS sequence"/>
</dbReference>
<comment type="caution">
    <text evidence="1">The sequence shown here is derived from an EMBL/GenBank/DDBJ whole genome shotgun (WGS) entry which is preliminary data.</text>
</comment>
<accession>A0A9X3CAD9</accession>
<dbReference type="EMBL" id="JAOZEV010000026">
    <property type="protein sequence ID" value="MCV9934518.1"/>
    <property type="molecule type" value="Genomic_DNA"/>
</dbReference>
<reference evidence="1" key="1">
    <citation type="submission" date="2022-10" db="EMBL/GenBank/DDBJ databases">
        <title>Two novel species of Flavobacterium.</title>
        <authorList>
            <person name="Liu Q."/>
            <person name="Xin Y.-H."/>
        </authorList>
    </citation>
    <scope>NUCLEOTIDE SEQUENCE</scope>
    <source>
        <strain evidence="1">LS1R47</strain>
    </source>
</reference>
<dbReference type="RefSeq" id="WP_264288687.1">
    <property type="nucleotide sequence ID" value="NZ_JAOZEV010000026.1"/>
</dbReference>
<evidence type="ECO:0000313" key="2">
    <source>
        <dbReference type="Proteomes" id="UP001151133"/>
    </source>
</evidence>